<evidence type="ECO:0000313" key="1">
    <source>
        <dbReference type="EMBL" id="KAI0036875.1"/>
    </source>
</evidence>
<evidence type="ECO:0000313" key="2">
    <source>
        <dbReference type="Proteomes" id="UP000814128"/>
    </source>
</evidence>
<comment type="caution">
    <text evidence="1">The sequence shown here is derived from an EMBL/GenBank/DDBJ whole genome shotgun (WGS) entry which is preliminary data.</text>
</comment>
<protein>
    <submittedName>
        <fullName evidence="1">EXS family-domain-containing protein</fullName>
    </submittedName>
</protein>
<feature type="non-terminal residue" evidence="1">
    <location>
        <position position="1"/>
    </location>
</feature>
<dbReference type="Proteomes" id="UP000814128">
    <property type="component" value="Unassembled WGS sequence"/>
</dbReference>
<sequence length="426" mass="48049">AFPLPFRALFLIGLGILGWAANLHGLHVFGVDAVRVFDLGTDADDDINHALHHIGHSRRQLPDPKSVYQPIYRLAAFYCSWCFAAWVLYHLAVEGDPALVDVYKFIPSLCALSFIILVLAPQNVLARLHRDSFILGLKRCLFSPVDRPVFFSDIVFADVITSYAKVIGDVWLSLCMLLPGGSLLIPPRQEGLARWILPTVMSLPSAIRMRQCLIEWMQPTTDSSRPLFNALKYASAFPVIYLSAAQRLVVSDLVAEKGKQVTQEPWHGEHALFRLWLLFAAINSLYSFWWDITNDWGFDLLLPPADKRPVSPPRPLVLPSLHERSESLTGSPTRSSASIRTLSRTSSSYAWGLRSSLLFPLAVYPAAIFIDLVLRLTWVVKLSSHLHTHASEGSALVFLLEVAEIFRRWMWVFIRVEWEVIRSQPG</sequence>
<reference evidence="1" key="1">
    <citation type="submission" date="2021-02" db="EMBL/GenBank/DDBJ databases">
        <authorList>
            <consortium name="DOE Joint Genome Institute"/>
            <person name="Ahrendt S."/>
            <person name="Looney B.P."/>
            <person name="Miyauchi S."/>
            <person name="Morin E."/>
            <person name="Drula E."/>
            <person name="Courty P.E."/>
            <person name="Chicoki N."/>
            <person name="Fauchery L."/>
            <person name="Kohler A."/>
            <person name="Kuo A."/>
            <person name="Labutti K."/>
            <person name="Pangilinan J."/>
            <person name="Lipzen A."/>
            <person name="Riley R."/>
            <person name="Andreopoulos W."/>
            <person name="He G."/>
            <person name="Johnson J."/>
            <person name="Barry K.W."/>
            <person name="Grigoriev I.V."/>
            <person name="Nagy L."/>
            <person name="Hibbett D."/>
            <person name="Henrissat B."/>
            <person name="Matheny P.B."/>
            <person name="Labbe J."/>
            <person name="Martin F."/>
        </authorList>
    </citation>
    <scope>NUCLEOTIDE SEQUENCE</scope>
    <source>
        <strain evidence="1">EC-137</strain>
    </source>
</reference>
<name>A0ACB8QYZ1_9AGAM</name>
<organism evidence="1 2">
    <name type="scientific">Vararia minispora EC-137</name>
    <dbReference type="NCBI Taxonomy" id="1314806"/>
    <lineage>
        <taxon>Eukaryota</taxon>
        <taxon>Fungi</taxon>
        <taxon>Dikarya</taxon>
        <taxon>Basidiomycota</taxon>
        <taxon>Agaricomycotina</taxon>
        <taxon>Agaricomycetes</taxon>
        <taxon>Russulales</taxon>
        <taxon>Lachnocladiaceae</taxon>
        <taxon>Vararia</taxon>
    </lineage>
</organism>
<reference evidence="1" key="2">
    <citation type="journal article" date="2022" name="New Phytol.">
        <title>Evolutionary transition to the ectomycorrhizal habit in the genomes of a hyperdiverse lineage of mushroom-forming fungi.</title>
        <authorList>
            <person name="Looney B."/>
            <person name="Miyauchi S."/>
            <person name="Morin E."/>
            <person name="Drula E."/>
            <person name="Courty P.E."/>
            <person name="Kohler A."/>
            <person name="Kuo A."/>
            <person name="LaButti K."/>
            <person name="Pangilinan J."/>
            <person name="Lipzen A."/>
            <person name="Riley R."/>
            <person name="Andreopoulos W."/>
            <person name="He G."/>
            <person name="Johnson J."/>
            <person name="Nolan M."/>
            <person name="Tritt A."/>
            <person name="Barry K.W."/>
            <person name="Grigoriev I.V."/>
            <person name="Nagy L.G."/>
            <person name="Hibbett D."/>
            <person name="Henrissat B."/>
            <person name="Matheny P.B."/>
            <person name="Labbe J."/>
            <person name="Martin F.M."/>
        </authorList>
    </citation>
    <scope>NUCLEOTIDE SEQUENCE</scope>
    <source>
        <strain evidence="1">EC-137</strain>
    </source>
</reference>
<proteinExistence type="predicted"/>
<keyword evidence="2" id="KW-1185">Reference proteome</keyword>
<accession>A0ACB8QYZ1</accession>
<feature type="non-terminal residue" evidence="1">
    <location>
        <position position="426"/>
    </location>
</feature>
<gene>
    <name evidence="1" type="ORF">K488DRAFT_25701</name>
</gene>
<dbReference type="EMBL" id="MU273467">
    <property type="protein sequence ID" value="KAI0036875.1"/>
    <property type="molecule type" value="Genomic_DNA"/>
</dbReference>